<gene>
    <name evidence="12" type="ORF">PMAYCL1PPCAC_07239</name>
</gene>
<dbReference type="Gene3D" id="1.10.533.10">
    <property type="entry name" value="Death Domain, Fas"/>
    <property type="match status" value="1"/>
</dbReference>
<dbReference type="Pfam" id="PF00656">
    <property type="entry name" value="Peptidase_C14"/>
    <property type="match status" value="1"/>
</dbReference>
<dbReference type="CDD" id="cd00032">
    <property type="entry name" value="CASc"/>
    <property type="match status" value="1"/>
</dbReference>
<dbReference type="GO" id="GO:0004197">
    <property type="term" value="F:cysteine-type endopeptidase activity"/>
    <property type="evidence" value="ECO:0007669"/>
    <property type="project" value="InterPro"/>
</dbReference>
<dbReference type="AlphaFoldDB" id="A0AAN4ZBR0"/>
<dbReference type="GO" id="GO:0006915">
    <property type="term" value="P:apoptotic process"/>
    <property type="evidence" value="ECO:0007669"/>
    <property type="project" value="UniProtKB-KW"/>
</dbReference>
<evidence type="ECO:0000259" key="10">
    <source>
        <dbReference type="PROSITE" id="PS50208"/>
    </source>
</evidence>
<dbReference type="Pfam" id="PF00619">
    <property type="entry name" value="CARD"/>
    <property type="match status" value="1"/>
</dbReference>
<dbReference type="InterPro" id="IPR011029">
    <property type="entry name" value="DEATH-like_dom_sf"/>
</dbReference>
<keyword evidence="6" id="KW-0865">Zymogen</keyword>
<evidence type="ECO:0000256" key="8">
    <source>
        <dbReference type="RuleBase" id="RU003971"/>
    </source>
</evidence>
<keyword evidence="13" id="KW-1185">Reference proteome</keyword>
<evidence type="ECO:0000256" key="4">
    <source>
        <dbReference type="ARBA" id="ARBA00022801"/>
    </source>
</evidence>
<proteinExistence type="inferred from homology"/>
<dbReference type="PROSITE" id="PS50208">
    <property type="entry name" value="CASPASE_P20"/>
    <property type="match status" value="1"/>
</dbReference>
<reference evidence="13" key="1">
    <citation type="submission" date="2022-10" db="EMBL/GenBank/DDBJ databases">
        <title>Genome assembly of Pristionchus species.</title>
        <authorList>
            <person name="Yoshida K."/>
            <person name="Sommer R.J."/>
        </authorList>
    </citation>
    <scope>NUCLEOTIDE SEQUENCE [LARGE SCALE GENOMIC DNA]</scope>
    <source>
        <strain evidence="13">RS5460</strain>
    </source>
</reference>
<evidence type="ECO:0000259" key="11">
    <source>
        <dbReference type="PROSITE" id="PS50209"/>
    </source>
</evidence>
<dbReference type="SMART" id="SM00115">
    <property type="entry name" value="CASc"/>
    <property type="match status" value="1"/>
</dbReference>
<name>A0AAN4ZBR0_9BILA</name>
<dbReference type="GO" id="GO:0042981">
    <property type="term" value="P:regulation of apoptotic process"/>
    <property type="evidence" value="ECO:0007669"/>
    <property type="project" value="InterPro"/>
</dbReference>
<keyword evidence="5" id="KW-0788">Thiol protease</keyword>
<evidence type="ECO:0000256" key="3">
    <source>
        <dbReference type="ARBA" id="ARBA00022703"/>
    </source>
</evidence>
<dbReference type="InterPro" id="IPR001309">
    <property type="entry name" value="Pept_C14_p20"/>
</dbReference>
<dbReference type="InterPro" id="IPR015917">
    <property type="entry name" value="Pept_C14A"/>
</dbReference>
<keyword evidence="3" id="KW-0053">Apoptosis</keyword>
<evidence type="ECO:0000256" key="1">
    <source>
        <dbReference type="ARBA" id="ARBA00010134"/>
    </source>
</evidence>
<keyword evidence="4" id="KW-0378">Hydrolase</keyword>
<evidence type="ECO:0000256" key="2">
    <source>
        <dbReference type="ARBA" id="ARBA00022670"/>
    </source>
</evidence>
<dbReference type="PROSITE" id="PS01121">
    <property type="entry name" value="CASPASE_HIS"/>
    <property type="match status" value="1"/>
</dbReference>
<evidence type="ECO:0000256" key="5">
    <source>
        <dbReference type="ARBA" id="ARBA00022807"/>
    </source>
</evidence>
<evidence type="ECO:0000259" key="9">
    <source>
        <dbReference type="PROSITE" id="PS50207"/>
    </source>
</evidence>
<dbReference type="SMART" id="SM00114">
    <property type="entry name" value="CARD"/>
    <property type="match status" value="1"/>
</dbReference>
<feature type="domain" description="Caspase family p10" evidence="9">
    <location>
        <begin position="316"/>
        <end position="407"/>
    </location>
</feature>
<feature type="domain" description="Caspase family p20" evidence="10">
    <location>
        <begin position="164"/>
        <end position="288"/>
    </location>
</feature>
<evidence type="ECO:0000256" key="7">
    <source>
        <dbReference type="PIRSR" id="PIRSR038001-1"/>
    </source>
</evidence>
<feature type="active site" evidence="7">
    <location>
        <position position="241"/>
    </location>
</feature>
<evidence type="ECO:0000256" key="6">
    <source>
        <dbReference type="ARBA" id="ARBA00023145"/>
    </source>
</evidence>
<comment type="similarity">
    <text evidence="1 8">Belongs to the peptidase C14A family.</text>
</comment>
<comment type="caution">
    <text evidence="12">The sequence shown here is derived from an EMBL/GenBank/DDBJ whole genome shotgun (WGS) entry which is preliminary data.</text>
</comment>
<dbReference type="PROSITE" id="PS50209">
    <property type="entry name" value="CARD"/>
    <property type="match status" value="1"/>
</dbReference>
<dbReference type="InterPro" id="IPR011600">
    <property type="entry name" value="Pept_C14_caspase"/>
</dbReference>
<feature type="active site" evidence="7">
    <location>
        <position position="284"/>
    </location>
</feature>
<dbReference type="PRINTS" id="PR00376">
    <property type="entry name" value="IL1BCENZYME"/>
</dbReference>
<dbReference type="Gene3D" id="3.40.50.1460">
    <property type="match status" value="1"/>
</dbReference>
<dbReference type="InterPro" id="IPR002138">
    <property type="entry name" value="Pept_C14_p10"/>
</dbReference>
<dbReference type="InterPro" id="IPR033139">
    <property type="entry name" value="Caspase_cys_AS"/>
</dbReference>
<dbReference type="InterPro" id="IPR029030">
    <property type="entry name" value="Caspase-like_dom_sf"/>
</dbReference>
<dbReference type="PANTHER" id="PTHR47901:SF8">
    <property type="entry name" value="CASPASE-3"/>
    <property type="match status" value="1"/>
</dbReference>
<dbReference type="CDD" id="cd01671">
    <property type="entry name" value="CARD"/>
    <property type="match status" value="1"/>
</dbReference>
<protein>
    <submittedName>
        <fullName evidence="12">Uncharacterized protein</fullName>
    </submittedName>
</protein>
<sequence>MAGSMQSEHRKALMGFGDSSLTPLNLQPILDYLEVKQVLPESKIHEIRRSGNGRLDLMRSLTKQGERAFDEFFLSLVHSQQAHLADSLRSLVSPGVIATLENKGSFERASGSLERMEIEEEEGGLRHHNDGNASCSPLDLRDIERRLASYESTKGERVYQFSSPRGYALIISNEFFRTMPQRRGTKADVIALRNLFETRLDYEVEVQENLTGKDLVHVIKSFASSSKHSFTSSAVLCVLTHGENDVLYGVDDQVVDIHFLLSSFNTHNAPHLAGKPKIILLQACRGEKKDIGYEETDSGRPLDFLRCLGMGGGMVTRNKRPAEADILVAYATPAHYVSWRNSEKGSWFIQSFVEVVDKRGRDSDLLSILTQVNAKVAETFKANLSTGEYKQISEFSSKLTKKFFFFPPE</sequence>
<dbReference type="PROSITE" id="PS01122">
    <property type="entry name" value="CASPASE_CYS"/>
    <property type="match status" value="1"/>
</dbReference>
<organism evidence="12 13">
    <name type="scientific">Pristionchus mayeri</name>
    <dbReference type="NCBI Taxonomy" id="1317129"/>
    <lineage>
        <taxon>Eukaryota</taxon>
        <taxon>Metazoa</taxon>
        <taxon>Ecdysozoa</taxon>
        <taxon>Nematoda</taxon>
        <taxon>Chromadorea</taxon>
        <taxon>Rhabditida</taxon>
        <taxon>Rhabditina</taxon>
        <taxon>Diplogasteromorpha</taxon>
        <taxon>Diplogasteroidea</taxon>
        <taxon>Neodiplogasteridae</taxon>
        <taxon>Pristionchus</taxon>
    </lineage>
</organism>
<dbReference type="SUPFAM" id="SSF52129">
    <property type="entry name" value="Caspase-like"/>
    <property type="match status" value="1"/>
</dbReference>
<keyword evidence="2" id="KW-0645">Protease</keyword>
<dbReference type="PROSITE" id="PS50207">
    <property type="entry name" value="CASPASE_P10"/>
    <property type="match status" value="1"/>
</dbReference>
<dbReference type="InterPro" id="IPR002398">
    <property type="entry name" value="Pept_C14"/>
</dbReference>
<dbReference type="GO" id="GO:0006508">
    <property type="term" value="P:proteolysis"/>
    <property type="evidence" value="ECO:0007669"/>
    <property type="project" value="UniProtKB-KW"/>
</dbReference>
<dbReference type="EMBL" id="BTRK01000002">
    <property type="protein sequence ID" value="GMR37044.1"/>
    <property type="molecule type" value="Genomic_DNA"/>
</dbReference>
<feature type="domain" description="CARD" evidence="11">
    <location>
        <begin position="1"/>
        <end position="91"/>
    </location>
</feature>
<dbReference type="InterPro" id="IPR016129">
    <property type="entry name" value="Caspase_his_AS"/>
</dbReference>
<dbReference type="SUPFAM" id="SSF47986">
    <property type="entry name" value="DEATH domain"/>
    <property type="match status" value="1"/>
</dbReference>
<evidence type="ECO:0000313" key="12">
    <source>
        <dbReference type="EMBL" id="GMR37044.1"/>
    </source>
</evidence>
<dbReference type="PIRSF" id="PIRSF038001">
    <property type="entry name" value="Caspase_ICE"/>
    <property type="match status" value="1"/>
</dbReference>
<evidence type="ECO:0000313" key="13">
    <source>
        <dbReference type="Proteomes" id="UP001328107"/>
    </source>
</evidence>
<accession>A0AAN4ZBR0</accession>
<dbReference type="PANTHER" id="PTHR47901">
    <property type="entry name" value="CASPASE RECRUITMENT DOMAIN-CONTAINING PROTEIN 18"/>
    <property type="match status" value="1"/>
</dbReference>
<dbReference type="Proteomes" id="UP001328107">
    <property type="component" value="Unassembled WGS sequence"/>
</dbReference>
<dbReference type="InterPro" id="IPR001315">
    <property type="entry name" value="CARD"/>
</dbReference>